<dbReference type="HOGENOM" id="CLU_065324_1_0_9"/>
<reference evidence="3 4" key="3">
    <citation type="journal article" date="2012" name="BMC Genomics">
        <title>Genome-wide dynamic transcriptional profiling in clostridium beijerinckii NCIMB 8052 using single-nucleotide resolution RNA-Seq.</title>
        <authorList>
            <person name="Wang Y."/>
            <person name="Li X."/>
            <person name="Mao Y."/>
            <person name="Blaschek H.P."/>
        </authorList>
    </citation>
    <scope>NUCLEOTIDE SEQUENCE [LARGE SCALE GENOMIC DNA]</scope>
    <source>
        <strain evidence="4">ATCC 51743 / NCIMB 8052</strain>
    </source>
</reference>
<dbReference type="InterPro" id="IPR013785">
    <property type="entry name" value="Aldolase_TIM"/>
</dbReference>
<organism evidence="3 4">
    <name type="scientific">Clostridium beijerinckii (strain ATCC 51743 / NCIMB 8052)</name>
    <name type="common">Clostridium acetobutylicum</name>
    <dbReference type="NCBI Taxonomy" id="290402"/>
    <lineage>
        <taxon>Bacteria</taxon>
        <taxon>Bacillati</taxon>
        <taxon>Bacillota</taxon>
        <taxon>Clostridia</taxon>
        <taxon>Eubacteriales</taxon>
        <taxon>Clostridiaceae</taxon>
        <taxon>Clostridium</taxon>
    </lineage>
</organism>
<evidence type="ECO:0008006" key="5">
    <source>
        <dbReference type="Google" id="ProtNLM"/>
    </source>
</evidence>
<dbReference type="InterPro" id="IPR043894">
    <property type="entry name" value="MupG_C"/>
</dbReference>
<protein>
    <recommendedName>
        <fullName evidence="5">Outer surface protein</fullName>
    </recommendedName>
</protein>
<dbReference type="PANTHER" id="PTHR38435">
    <property type="match status" value="1"/>
</dbReference>
<reference evidence="3 4" key="2">
    <citation type="journal article" date="2011" name="BMC Genomics">
        <title>Single-nucleotide resolution analysis of the transcriptome structure of Clostridium beijerinckii NCIMB 8052 using RNA-Seq.</title>
        <authorList>
            <person name="Wang Y."/>
            <person name="Li X."/>
            <person name="Mao Y."/>
            <person name="Blaschek H.P."/>
        </authorList>
    </citation>
    <scope>NUCLEOTIDE SEQUENCE [LARGE SCALE GENOMIC DNA]</scope>
    <source>
        <strain evidence="4">ATCC 51743 / NCIMB 8052</strain>
    </source>
</reference>
<dbReference type="Proteomes" id="UP000000565">
    <property type="component" value="Chromosome"/>
</dbReference>
<proteinExistence type="predicted"/>
<dbReference type="InterPro" id="IPR008589">
    <property type="entry name" value="MupG"/>
</dbReference>
<dbReference type="SUPFAM" id="SSF50891">
    <property type="entry name" value="Cyclophilin-like"/>
    <property type="match status" value="1"/>
</dbReference>
<reference evidence="3 4" key="1">
    <citation type="submission" date="2007-06" db="EMBL/GenBank/DDBJ databases">
        <title>Complete sequence of Clostridium beijerinckii NCIMB 8052.</title>
        <authorList>
            <consortium name="US DOE Joint Genome Institute"/>
            <person name="Copeland A."/>
            <person name="Lucas S."/>
            <person name="Lapidus A."/>
            <person name="Barry K."/>
            <person name="Detter J.C."/>
            <person name="Glavina del Rio T."/>
            <person name="Hammon N."/>
            <person name="Israni S."/>
            <person name="Dalin E."/>
            <person name="Tice H."/>
            <person name="Pitluck S."/>
            <person name="Sims D."/>
            <person name="Brettin T."/>
            <person name="Bruce D."/>
            <person name="Tapia R."/>
            <person name="Brainard J."/>
            <person name="Schmutz J."/>
            <person name="Larimer F."/>
            <person name="Land M."/>
            <person name="Hauser L."/>
            <person name="Kyrpides N."/>
            <person name="Mikhailova N."/>
            <person name="Bennet G."/>
            <person name="Cann I."/>
            <person name="Chen J.-S."/>
            <person name="Contreras A.L."/>
            <person name="Jones D."/>
            <person name="Kashket E."/>
            <person name="Mitchell W."/>
            <person name="Stoddard S."/>
            <person name="Schwarz W."/>
            <person name="Qureshi N."/>
            <person name="Young M."/>
            <person name="Shi Z."/>
            <person name="Ezeji T."/>
            <person name="White B."/>
            <person name="Blaschek H."/>
            <person name="Richardson P."/>
        </authorList>
    </citation>
    <scope>NUCLEOTIDE SEQUENCE [LARGE SCALE GENOMIC DNA]</scope>
    <source>
        <strain evidence="4">ATCC 51743 / NCIMB 8052</strain>
    </source>
</reference>
<dbReference type="Pfam" id="PF05913">
    <property type="entry name" value="MupG_C"/>
    <property type="match status" value="1"/>
</dbReference>
<dbReference type="PANTHER" id="PTHR38435:SF1">
    <property type="entry name" value="DUF871 DOMAIN-CONTAINING PROTEIN"/>
    <property type="match status" value="1"/>
</dbReference>
<dbReference type="KEGG" id="cbe:Cbei_2660"/>
<dbReference type="InterPro" id="IPR043797">
    <property type="entry name" value="MupG_N"/>
</dbReference>
<evidence type="ECO:0000313" key="3">
    <source>
        <dbReference type="EMBL" id="ABR34813.1"/>
    </source>
</evidence>
<dbReference type="Gene3D" id="3.20.20.70">
    <property type="entry name" value="Aldolase class I"/>
    <property type="match status" value="1"/>
</dbReference>
<evidence type="ECO:0000259" key="2">
    <source>
        <dbReference type="Pfam" id="PF19200"/>
    </source>
</evidence>
<dbReference type="AlphaFoldDB" id="A6LWT3"/>
<dbReference type="InterPro" id="IPR029000">
    <property type="entry name" value="Cyclophilin-like_dom_sf"/>
</dbReference>
<dbReference type="EMBL" id="CP000721">
    <property type="protein sequence ID" value="ABR34813.1"/>
    <property type="molecule type" value="Genomic_DNA"/>
</dbReference>
<dbReference type="Pfam" id="PF19200">
    <property type="entry name" value="MupG_N"/>
    <property type="match status" value="1"/>
</dbReference>
<dbReference type="InterPro" id="IPR017853">
    <property type="entry name" value="GH"/>
</dbReference>
<evidence type="ECO:0000313" key="4">
    <source>
        <dbReference type="Proteomes" id="UP000000565"/>
    </source>
</evidence>
<sequence length="383" mass="44137">MHKFSSKLVYLYNKNYNKGDFLMRRLGISVYPMHSSAREIEDYIKLAYKYKFKRIFTCLLSFDGSKEVIINNFKKIIQCANENDMEVIADISPKVFDELGIDYKNLDFFNELGLYGIRLDLGFTGLEESIMSFTSKKLKIELNMSNGTKYIDNIFSYMPNADNILGCHNFYPHRYTGLSYEHFIKTSKQFKSLGIRTAAFISSHSADHGPWPVNEGLCTLEIHRELPITVQAKHLWASDLIDDVIIANAFASEEELKALSKIDPYVLTLNCEINKNVPELEKKIVLEEFHFNRGDVSDYLIRSTQSRVKYKGKNFEVFNTPDIRRGDIIIESSLYGHYAGEMQIAKKPMKNSGKSNVVGRIAEEELFLIDTIAPWQKFKLVNN</sequence>
<name>A6LWT3_CLOB8</name>
<gene>
    <name evidence="3" type="ordered locus">Cbei_2660</name>
</gene>
<dbReference type="Gene3D" id="2.40.100.10">
    <property type="entry name" value="Cyclophilin-like"/>
    <property type="match status" value="1"/>
</dbReference>
<dbReference type="eggNOG" id="COG3589">
    <property type="taxonomic scope" value="Bacteria"/>
</dbReference>
<feature type="domain" description="6-phospho-N-acetylmuramidase N-terminal" evidence="2">
    <location>
        <begin position="26"/>
        <end position="261"/>
    </location>
</feature>
<accession>A6LWT3</accession>
<evidence type="ECO:0000259" key="1">
    <source>
        <dbReference type="Pfam" id="PF05913"/>
    </source>
</evidence>
<feature type="domain" description="6-phospho-N-acetylmuramidase C-terminal" evidence="1">
    <location>
        <begin position="267"/>
        <end position="380"/>
    </location>
</feature>
<dbReference type="SUPFAM" id="SSF51445">
    <property type="entry name" value="(Trans)glycosidases"/>
    <property type="match status" value="1"/>
</dbReference>